<proteinExistence type="predicted"/>
<dbReference type="InterPro" id="IPR002376">
    <property type="entry name" value="Formyl_transf_N"/>
</dbReference>
<dbReference type="RefSeq" id="WP_040373785.1">
    <property type="nucleotide sequence ID" value="NZ_CP068053.1"/>
</dbReference>
<dbReference type="AlphaFoldDB" id="A0A974NLA3"/>
<dbReference type="SUPFAM" id="SSF53328">
    <property type="entry name" value="Formyltransferase"/>
    <property type="match status" value="1"/>
</dbReference>
<feature type="domain" description="Formyl transferase N-terminal" evidence="1">
    <location>
        <begin position="40"/>
        <end position="138"/>
    </location>
</feature>
<organism evidence="2 3">
    <name type="scientific">Peribacillus psychrosaccharolyticus</name>
    <name type="common">Bacillus psychrosaccharolyticus</name>
    <dbReference type="NCBI Taxonomy" id="1407"/>
    <lineage>
        <taxon>Bacteria</taxon>
        <taxon>Bacillati</taxon>
        <taxon>Bacillota</taxon>
        <taxon>Bacilli</taxon>
        <taxon>Bacillales</taxon>
        <taxon>Bacillaceae</taxon>
        <taxon>Peribacillus</taxon>
    </lineage>
</organism>
<keyword evidence="3" id="KW-1185">Reference proteome</keyword>
<dbReference type="Proteomes" id="UP000595254">
    <property type="component" value="Chromosome"/>
</dbReference>
<sequence length="211" mass="24614">MKITLILDSKDSWFVDHAKKLQLILKKDHTTEIIYDFNEMTNGDIAFFLSVTKICPPEKLTLHPHNIVIHASDLPKGKGWSPMPWQIIEGKNEIVLSLFEAAEKVDSGVIYLKDKVVYEGNELIDELREKMAAKMSEMAVNYVKHYDTIIGEEQIGEETFFQKRTPQDSELDITKSLLQQFNLLRTIDNERYPAFFYKDGYRYLLKIYKES</sequence>
<dbReference type="InterPro" id="IPR036477">
    <property type="entry name" value="Formyl_transf_N_sf"/>
</dbReference>
<dbReference type="Gene3D" id="3.40.50.12230">
    <property type="match status" value="1"/>
</dbReference>
<name>A0A974NLA3_PERPY</name>
<dbReference type="EMBL" id="CP068053">
    <property type="protein sequence ID" value="QQS99796.1"/>
    <property type="molecule type" value="Genomic_DNA"/>
</dbReference>
<dbReference type="KEGG" id="ppsr:I6J18_19760"/>
<gene>
    <name evidence="2" type="ORF">I6J18_19760</name>
</gene>
<reference evidence="2 3" key="1">
    <citation type="submission" date="2021-01" db="EMBL/GenBank/DDBJ databases">
        <title>FDA dAtabase for Regulatory Grade micrObial Sequences (FDA-ARGOS): Supporting development and validation of Infectious Disease Dx tests.</title>
        <authorList>
            <person name="Nelson B."/>
            <person name="Plummer A."/>
            <person name="Tallon L."/>
            <person name="Sadzewicz L."/>
            <person name="Zhao X."/>
            <person name="Boylan J."/>
            <person name="Ott S."/>
            <person name="Bowen H."/>
            <person name="Vavikolanu K."/>
            <person name="Mehta A."/>
            <person name="Aluvathingal J."/>
            <person name="Nadendla S."/>
            <person name="Myers T."/>
            <person name="Yan Y."/>
            <person name="Sichtig H."/>
        </authorList>
    </citation>
    <scope>NUCLEOTIDE SEQUENCE [LARGE SCALE GENOMIC DNA]</scope>
    <source>
        <strain evidence="2 3">FDAARGOS_1161</strain>
    </source>
</reference>
<accession>A0A974NLA3</accession>
<evidence type="ECO:0000259" key="1">
    <source>
        <dbReference type="Pfam" id="PF00551"/>
    </source>
</evidence>
<dbReference type="Pfam" id="PF00551">
    <property type="entry name" value="Formyl_trans_N"/>
    <property type="match status" value="1"/>
</dbReference>
<evidence type="ECO:0000313" key="2">
    <source>
        <dbReference type="EMBL" id="QQS99796.1"/>
    </source>
</evidence>
<evidence type="ECO:0000313" key="3">
    <source>
        <dbReference type="Proteomes" id="UP000595254"/>
    </source>
</evidence>
<protein>
    <submittedName>
        <fullName evidence="2">Methionyl-tRNA formyltransferase</fullName>
    </submittedName>
</protein>